<sequence length="87" mass="9760">MNGEAYGAAIVLDLKQRTQRLVQLSAVHVALYRLEEKGLVASRVGGATAERGGRRKRLFTATPAGYRVLTEVRQVREELWRLIPKLT</sequence>
<proteinExistence type="predicted"/>
<dbReference type="InterPro" id="IPR005149">
    <property type="entry name" value="Tscrpt_reg_PadR_N"/>
</dbReference>
<reference evidence="2" key="1">
    <citation type="submission" date="2020-02" db="EMBL/GenBank/DDBJ databases">
        <authorList>
            <person name="Meier V. D."/>
        </authorList>
    </citation>
    <scope>NUCLEOTIDE SEQUENCE</scope>
    <source>
        <strain evidence="2">AVDCRST_MAG95</strain>
    </source>
</reference>
<evidence type="ECO:0000259" key="1">
    <source>
        <dbReference type="Pfam" id="PF03551"/>
    </source>
</evidence>
<dbReference type="InterPro" id="IPR036390">
    <property type="entry name" value="WH_DNA-bd_sf"/>
</dbReference>
<feature type="domain" description="Transcription regulator PadR N-terminal" evidence="1">
    <location>
        <begin position="3"/>
        <end position="70"/>
    </location>
</feature>
<dbReference type="EMBL" id="CADCTJ010000102">
    <property type="protein sequence ID" value="CAA9216209.1"/>
    <property type="molecule type" value="Genomic_DNA"/>
</dbReference>
<dbReference type="InterPro" id="IPR036388">
    <property type="entry name" value="WH-like_DNA-bd_sf"/>
</dbReference>
<dbReference type="AlphaFoldDB" id="A0A6J4H9T9"/>
<accession>A0A6J4H9T9</accession>
<name>A0A6J4H9T9_9BACT</name>
<organism evidence="2">
    <name type="scientific">uncultured Adhaeribacter sp</name>
    <dbReference type="NCBI Taxonomy" id="448109"/>
    <lineage>
        <taxon>Bacteria</taxon>
        <taxon>Pseudomonadati</taxon>
        <taxon>Bacteroidota</taxon>
        <taxon>Cytophagia</taxon>
        <taxon>Cytophagales</taxon>
        <taxon>Hymenobacteraceae</taxon>
        <taxon>Adhaeribacter</taxon>
        <taxon>environmental samples</taxon>
    </lineage>
</organism>
<protein>
    <submittedName>
        <fullName evidence="2">Transcriptional regulator, PadR family</fullName>
    </submittedName>
</protein>
<gene>
    <name evidence="2" type="ORF">AVDCRST_MAG95-333</name>
</gene>
<dbReference type="Gene3D" id="1.10.10.10">
    <property type="entry name" value="Winged helix-like DNA-binding domain superfamily/Winged helix DNA-binding domain"/>
    <property type="match status" value="1"/>
</dbReference>
<dbReference type="SUPFAM" id="SSF46785">
    <property type="entry name" value="Winged helix' DNA-binding domain"/>
    <property type="match status" value="1"/>
</dbReference>
<dbReference type="Pfam" id="PF03551">
    <property type="entry name" value="PadR"/>
    <property type="match status" value="1"/>
</dbReference>
<evidence type="ECO:0000313" key="2">
    <source>
        <dbReference type="EMBL" id="CAA9216209.1"/>
    </source>
</evidence>